<feature type="non-terminal residue" evidence="1">
    <location>
        <position position="1"/>
    </location>
</feature>
<evidence type="ECO:0000313" key="2">
    <source>
        <dbReference type="Proteomes" id="UP001328107"/>
    </source>
</evidence>
<dbReference type="AlphaFoldDB" id="A0AAN5I7N6"/>
<dbReference type="Proteomes" id="UP001328107">
    <property type="component" value="Unassembled WGS sequence"/>
</dbReference>
<protein>
    <submittedName>
        <fullName evidence="1">Uncharacterized protein</fullName>
    </submittedName>
</protein>
<gene>
    <name evidence="1" type="ORF">PMAYCL1PPCAC_25827</name>
</gene>
<organism evidence="1 2">
    <name type="scientific">Pristionchus mayeri</name>
    <dbReference type="NCBI Taxonomy" id="1317129"/>
    <lineage>
        <taxon>Eukaryota</taxon>
        <taxon>Metazoa</taxon>
        <taxon>Ecdysozoa</taxon>
        <taxon>Nematoda</taxon>
        <taxon>Chromadorea</taxon>
        <taxon>Rhabditida</taxon>
        <taxon>Rhabditina</taxon>
        <taxon>Diplogasteromorpha</taxon>
        <taxon>Diplogasteroidea</taxon>
        <taxon>Neodiplogasteridae</taxon>
        <taxon>Pristionchus</taxon>
    </lineage>
</organism>
<dbReference type="EMBL" id="BTRK01000005">
    <property type="protein sequence ID" value="GMR55632.1"/>
    <property type="molecule type" value="Genomic_DNA"/>
</dbReference>
<feature type="non-terminal residue" evidence="1">
    <location>
        <position position="94"/>
    </location>
</feature>
<reference evidence="2" key="1">
    <citation type="submission" date="2022-10" db="EMBL/GenBank/DDBJ databases">
        <title>Genome assembly of Pristionchus species.</title>
        <authorList>
            <person name="Yoshida K."/>
            <person name="Sommer R.J."/>
        </authorList>
    </citation>
    <scope>NUCLEOTIDE SEQUENCE [LARGE SCALE GENOMIC DNA]</scope>
    <source>
        <strain evidence="2">RS5460</strain>
    </source>
</reference>
<proteinExistence type="predicted"/>
<sequence>VQGVGRAYVRSPAHPAPLLLDLHDLLRSRGLLALVPTSSSDPLQPLDPADCNDLLSGVRSQSSKASACRRHPRPSDNLVHVLALPPLVDLWHIL</sequence>
<evidence type="ECO:0000313" key="1">
    <source>
        <dbReference type="EMBL" id="GMR55632.1"/>
    </source>
</evidence>
<keyword evidence="2" id="KW-1185">Reference proteome</keyword>
<comment type="caution">
    <text evidence="1">The sequence shown here is derived from an EMBL/GenBank/DDBJ whole genome shotgun (WGS) entry which is preliminary data.</text>
</comment>
<accession>A0AAN5I7N6</accession>
<name>A0AAN5I7N6_9BILA</name>